<reference evidence="2" key="1">
    <citation type="journal article" date="2019" name="Int. J. Syst. Evol. Microbiol.">
        <title>The Global Catalogue of Microorganisms (GCM) 10K type strain sequencing project: providing services to taxonomists for standard genome sequencing and annotation.</title>
        <authorList>
            <consortium name="The Broad Institute Genomics Platform"/>
            <consortium name="The Broad Institute Genome Sequencing Center for Infectious Disease"/>
            <person name="Wu L."/>
            <person name="Ma J."/>
        </authorList>
    </citation>
    <scope>NUCLEOTIDE SEQUENCE [LARGE SCALE GENOMIC DNA]</scope>
    <source>
        <strain evidence="2">JCM 14370</strain>
    </source>
</reference>
<protein>
    <submittedName>
        <fullName evidence="1">Uncharacterized protein</fullName>
    </submittedName>
</protein>
<keyword evidence="2" id="KW-1185">Reference proteome</keyword>
<sequence>MLIKTQKFDLLWTHLLQQKSHFDDGFEFEGEADGHPLVEIRFQGMLIWVDFREVSPSVRFWGIGFEDVEVYQQKEAEFEYGFNDGYQECFGDDQEFFAFLDGLLSQISEGTKLWMPPQ</sequence>
<proteinExistence type="predicted"/>
<evidence type="ECO:0000313" key="1">
    <source>
        <dbReference type="EMBL" id="GGJ51871.1"/>
    </source>
</evidence>
<evidence type="ECO:0000313" key="2">
    <source>
        <dbReference type="Proteomes" id="UP000632222"/>
    </source>
</evidence>
<name>A0ABQ2DBZ7_9DEIO</name>
<dbReference type="Proteomes" id="UP000632222">
    <property type="component" value="Unassembled WGS sequence"/>
</dbReference>
<gene>
    <name evidence="1" type="ORF">GCM10008938_42370</name>
</gene>
<dbReference type="EMBL" id="BMOD01000024">
    <property type="protein sequence ID" value="GGJ51871.1"/>
    <property type="molecule type" value="Genomic_DNA"/>
</dbReference>
<organism evidence="1 2">
    <name type="scientific">Deinococcus roseus</name>
    <dbReference type="NCBI Taxonomy" id="392414"/>
    <lineage>
        <taxon>Bacteria</taxon>
        <taxon>Thermotogati</taxon>
        <taxon>Deinococcota</taxon>
        <taxon>Deinococci</taxon>
        <taxon>Deinococcales</taxon>
        <taxon>Deinococcaceae</taxon>
        <taxon>Deinococcus</taxon>
    </lineage>
</organism>
<accession>A0ABQ2DBZ7</accession>
<comment type="caution">
    <text evidence="1">The sequence shown here is derived from an EMBL/GenBank/DDBJ whole genome shotgun (WGS) entry which is preliminary data.</text>
</comment>